<comment type="similarity">
    <text evidence="2">Belongs to the biotin--protein ligase family.</text>
</comment>
<dbReference type="EC" id="6.3.4.15" evidence="2"/>
<protein>
    <recommendedName>
        <fullName evidence="2">Bifunctional ligase/repressor BirA</fullName>
    </recommendedName>
    <alternativeName>
        <fullName evidence="2">Biotin--[acetyl-CoA-carboxylase] ligase</fullName>
        <ecNumber evidence="2">6.3.4.15</ecNumber>
    </alternativeName>
    <alternativeName>
        <fullName evidence="2">Biotin--protein ligase</fullName>
    </alternativeName>
    <alternativeName>
        <fullName evidence="2">Biotin-[acetyl-CoA carboxylase] synthetase</fullName>
    </alternativeName>
</protein>
<comment type="catalytic activity">
    <reaction evidence="2">
        <text>biotin + L-lysyl-[protein] + ATP = N(6)-biotinyl-L-lysyl-[protein] + AMP + diphosphate + H(+)</text>
        <dbReference type="Rhea" id="RHEA:11756"/>
        <dbReference type="Rhea" id="RHEA-COMP:9752"/>
        <dbReference type="Rhea" id="RHEA-COMP:10505"/>
        <dbReference type="ChEBI" id="CHEBI:15378"/>
        <dbReference type="ChEBI" id="CHEBI:29969"/>
        <dbReference type="ChEBI" id="CHEBI:30616"/>
        <dbReference type="ChEBI" id="CHEBI:33019"/>
        <dbReference type="ChEBI" id="CHEBI:57586"/>
        <dbReference type="ChEBI" id="CHEBI:83144"/>
        <dbReference type="ChEBI" id="CHEBI:456215"/>
        <dbReference type="EC" id="6.3.4.15"/>
    </reaction>
</comment>
<dbReference type="Gene3D" id="3.30.930.10">
    <property type="entry name" value="Bira Bifunctional Protein, Domain 2"/>
    <property type="match status" value="1"/>
</dbReference>
<reference evidence="4 5" key="1">
    <citation type="submission" date="2019-08" db="EMBL/GenBank/DDBJ databases">
        <title>In-depth cultivation of the pig gut microbiome towards novel bacterial diversity and tailored functional studies.</title>
        <authorList>
            <person name="Wylensek D."/>
            <person name="Hitch T.C.A."/>
            <person name="Clavel T."/>
        </authorList>
    </citation>
    <scope>NUCLEOTIDE SEQUENCE [LARGE SCALE GENOMIC DNA]</scope>
    <source>
        <strain evidence="4 5">WCA-SAB-591-4A-A</strain>
    </source>
</reference>
<dbReference type="GO" id="GO:0005737">
    <property type="term" value="C:cytoplasm"/>
    <property type="evidence" value="ECO:0007669"/>
    <property type="project" value="TreeGrafter"/>
</dbReference>
<accession>A0A6N7XHD4</accession>
<dbReference type="Gene3D" id="1.10.10.10">
    <property type="entry name" value="Winged helix-like DNA-binding domain superfamily/Winged helix DNA-binding domain"/>
    <property type="match status" value="1"/>
</dbReference>
<dbReference type="InterPro" id="IPR004143">
    <property type="entry name" value="BPL_LPL_catalytic"/>
</dbReference>
<feature type="domain" description="BPL/LPL catalytic" evidence="3">
    <location>
        <begin position="72"/>
        <end position="257"/>
    </location>
</feature>
<dbReference type="InterPro" id="IPR013196">
    <property type="entry name" value="HTH_11"/>
</dbReference>
<dbReference type="Gene3D" id="2.30.30.100">
    <property type="match status" value="1"/>
</dbReference>
<feature type="binding site" evidence="2">
    <location>
        <position position="118"/>
    </location>
    <ligand>
        <name>biotin</name>
        <dbReference type="ChEBI" id="CHEBI:57586"/>
    </ligand>
</feature>
<keyword evidence="5" id="KW-1185">Reference proteome</keyword>
<dbReference type="HAMAP" id="MF_00978">
    <property type="entry name" value="Bifunct_BirA"/>
    <property type="match status" value="1"/>
</dbReference>
<dbReference type="GO" id="GO:0009249">
    <property type="term" value="P:protein lipoylation"/>
    <property type="evidence" value="ECO:0007669"/>
    <property type="project" value="UniProtKB-ARBA"/>
</dbReference>
<dbReference type="GO" id="GO:0004077">
    <property type="term" value="F:biotin--[biotin carboxyl-carrier protein] ligase activity"/>
    <property type="evidence" value="ECO:0007669"/>
    <property type="project" value="UniProtKB-UniRule"/>
</dbReference>
<feature type="binding site" evidence="2">
    <location>
        <begin position="95"/>
        <end position="97"/>
    </location>
    <ligand>
        <name>biotin</name>
        <dbReference type="ChEBI" id="CHEBI:57586"/>
    </ligand>
</feature>
<name>A0A6N7XHD4_9FIRM</name>
<feature type="DNA-binding region" description="H-T-H motif" evidence="2">
    <location>
        <begin position="22"/>
        <end position="41"/>
    </location>
</feature>
<dbReference type="Pfam" id="PF08279">
    <property type="entry name" value="HTH_11"/>
    <property type="match status" value="1"/>
</dbReference>
<organism evidence="4 5">
    <name type="scientific">Peptostreptococcus porci</name>
    <dbReference type="NCBI Taxonomy" id="2652282"/>
    <lineage>
        <taxon>Bacteria</taxon>
        <taxon>Bacillati</taxon>
        <taxon>Bacillota</taxon>
        <taxon>Clostridia</taxon>
        <taxon>Peptostreptococcales</taxon>
        <taxon>Peptostreptococcaceae</taxon>
        <taxon>Peptostreptococcus</taxon>
    </lineage>
</organism>
<dbReference type="Pfam" id="PF03099">
    <property type="entry name" value="BPL_LplA_LipB"/>
    <property type="match status" value="1"/>
</dbReference>
<dbReference type="GO" id="GO:0016740">
    <property type="term" value="F:transferase activity"/>
    <property type="evidence" value="ECO:0007669"/>
    <property type="project" value="UniProtKB-ARBA"/>
</dbReference>
<dbReference type="InterPro" id="IPR036390">
    <property type="entry name" value="WH_DNA-bd_sf"/>
</dbReference>
<evidence type="ECO:0000313" key="4">
    <source>
        <dbReference type="EMBL" id="MST62757.1"/>
    </source>
</evidence>
<dbReference type="GO" id="GO:0005524">
    <property type="term" value="F:ATP binding"/>
    <property type="evidence" value="ECO:0007669"/>
    <property type="project" value="UniProtKB-UniRule"/>
</dbReference>
<dbReference type="AlphaFoldDB" id="A0A6N7XHD4"/>
<dbReference type="EMBL" id="VUNE01000004">
    <property type="protein sequence ID" value="MST62757.1"/>
    <property type="molecule type" value="Genomic_DNA"/>
</dbReference>
<dbReference type="CDD" id="cd16442">
    <property type="entry name" value="BPL"/>
    <property type="match status" value="1"/>
</dbReference>
<dbReference type="Proteomes" id="UP000440713">
    <property type="component" value="Unassembled WGS sequence"/>
</dbReference>
<dbReference type="InterPro" id="IPR045864">
    <property type="entry name" value="aa-tRNA-synth_II/BPL/LPL"/>
</dbReference>
<dbReference type="SUPFAM" id="SSF46785">
    <property type="entry name" value="Winged helix' DNA-binding domain"/>
    <property type="match status" value="1"/>
</dbReference>
<comment type="function">
    <text evidence="2">Acts both as a biotin--[acetyl-CoA-carboxylase] ligase and a repressor.</text>
</comment>
<dbReference type="InterPro" id="IPR030855">
    <property type="entry name" value="Bifunct_BirA"/>
</dbReference>
<evidence type="ECO:0000259" key="3">
    <source>
        <dbReference type="PROSITE" id="PS51733"/>
    </source>
</evidence>
<dbReference type="PANTHER" id="PTHR12835:SF5">
    <property type="entry name" value="BIOTIN--PROTEIN LIGASE"/>
    <property type="match status" value="1"/>
</dbReference>
<dbReference type="SUPFAM" id="SSF50037">
    <property type="entry name" value="C-terminal domain of transcriptional repressors"/>
    <property type="match status" value="1"/>
</dbReference>
<evidence type="ECO:0000256" key="1">
    <source>
        <dbReference type="ARBA" id="ARBA00022598"/>
    </source>
</evidence>
<feature type="binding site" evidence="2">
    <location>
        <position position="188"/>
    </location>
    <ligand>
        <name>biotin</name>
        <dbReference type="ChEBI" id="CHEBI:57586"/>
    </ligand>
</feature>
<dbReference type="SUPFAM" id="SSF55681">
    <property type="entry name" value="Class II aaRS and biotin synthetases"/>
    <property type="match status" value="1"/>
</dbReference>
<dbReference type="PROSITE" id="PS51733">
    <property type="entry name" value="BPL_LPL_CATALYTIC"/>
    <property type="match status" value="1"/>
</dbReference>
<evidence type="ECO:0000313" key="5">
    <source>
        <dbReference type="Proteomes" id="UP000440713"/>
    </source>
</evidence>
<keyword evidence="2" id="KW-0238">DNA-binding</keyword>
<keyword evidence="2" id="KW-0067">ATP-binding</keyword>
<dbReference type="InterPro" id="IPR004408">
    <property type="entry name" value="Biotin_CoA_COase_ligase"/>
</dbReference>
<dbReference type="GO" id="GO:0003677">
    <property type="term" value="F:DNA binding"/>
    <property type="evidence" value="ECO:0007669"/>
    <property type="project" value="UniProtKB-UniRule"/>
</dbReference>
<evidence type="ECO:0000256" key="2">
    <source>
        <dbReference type="HAMAP-Rule" id="MF_00978"/>
    </source>
</evidence>
<keyword evidence="2" id="KW-0547">Nucleotide-binding</keyword>
<comment type="caution">
    <text evidence="4">The sequence shown here is derived from an EMBL/GenBank/DDBJ whole genome shotgun (WGS) entry which is preliminary data.</text>
</comment>
<keyword evidence="2" id="KW-0678">Repressor</keyword>
<keyword evidence="2" id="KW-0805">Transcription regulation</keyword>
<dbReference type="NCBIfam" id="TIGR00121">
    <property type="entry name" value="birA_ligase"/>
    <property type="match status" value="1"/>
</dbReference>
<dbReference type="InterPro" id="IPR036388">
    <property type="entry name" value="WH-like_DNA-bd_sf"/>
</dbReference>
<keyword evidence="2" id="KW-0092">Biotin</keyword>
<keyword evidence="2" id="KW-0804">Transcription</keyword>
<dbReference type="RefSeq" id="WP_154538147.1">
    <property type="nucleotide sequence ID" value="NZ_VUNE01000004.1"/>
</dbReference>
<comment type="caution">
    <text evidence="2">Lacks conserved residue(s) required for the propagation of feature annotation.</text>
</comment>
<sequence length="327" mass="36657">MKNTKDLIMEALLKNSDKYISGESLSDEIGVSRASVWKGINSLKKEGYVIESKSGSGYKLIKSVEDSGFSTYEFIHCLNTKYLAQNILFFQTIDSTNTYANKIAEKSEEGTVVLANEQTNGKGRTGKKWISEENVGVYFSIILKPEIPLSKASFLTQIAGASLCLALNKNNIPAKIKWPNDIIVGGKKISGILTEMNAEIDRINFIVVGIGINLYKTSFDELSNVATSIENEGFEIEREKLLKDFFEIFERLYSEFRKNSIVETRKTLRDYSAVLGKEIYLINNGEKEKVFAENIDENGNLIVRDQMGIIRTVFSGEISIRGLNGYI</sequence>
<gene>
    <name evidence="2" type="primary">birA</name>
    <name evidence="4" type="ORF">FYJ71_07230</name>
</gene>
<proteinExistence type="inferred from homology"/>
<dbReference type="PANTHER" id="PTHR12835">
    <property type="entry name" value="BIOTIN PROTEIN LIGASE"/>
    <property type="match status" value="1"/>
</dbReference>
<dbReference type="InterPro" id="IPR008988">
    <property type="entry name" value="Transcriptional_repressor_C"/>
</dbReference>
<dbReference type="GO" id="GO:0006355">
    <property type="term" value="P:regulation of DNA-templated transcription"/>
    <property type="evidence" value="ECO:0007669"/>
    <property type="project" value="UniProtKB-UniRule"/>
</dbReference>
<keyword evidence="1 2" id="KW-0436">Ligase</keyword>